<protein>
    <submittedName>
        <fullName evidence="2">Uncharacterized protein</fullName>
    </submittedName>
</protein>
<accession>A0ABV2ELF9</accession>
<organism evidence="2 3">
    <name type="scientific">Phenylobacterium koreense</name>
    <dbReference type="NCBI Taxonomy" id="266125"/>
    <lineage>
        <taxon>Bacteria</taxon>
        <taxon>Pseudomonadati</taxon>
        <taxon>Pseudomonadota</taxon>
        <taxon>Alphaproteobacteria</taxon>
        <taxon>Caulobacterales</taxon>
        <taxon>Caulobacteraceae</taxon>
        <taxon>Phenylobacterium</taxon>
    </lineage>
</organism>
<keyword evidence="3" id="KW-1185">Reference proteome</keyword>
<feature type="region of interest" description="Disordered" evidence="1">
    <location>
        <begin position="325"/>
        <end position="345"/>
    </location>
</feature>
<sequence>MIADLPETERPWLERFFGAPNELAWADIESGAAAADRLEALAPWLSRLRDLASDAPIILPYYRNGVVAGWYATASTAEGEHRLRATIRAWFGPSYLSHLQSADPGNATAEAMRARFGRQVLAFRGPDRAKIAERLALFARLASARPQIGPSEPRPVGRLRFELERALLARDEAGALALIGELRASGRLNEENLRFLDIRLKAGLGQWEQIARDHWTIKTLADLPLPPQTLADLVEALYRVYLDAAEASGDAASVQRVFADRIAQPFPRLFASRHGVRTPRVIKAFCLYESQQPKPNAEILDGLLSLLPAEDAAWAEAFLTRPDAPPVAPPVAPATPAAPTPVDGSVEDEDAAQEAFEDGQYDRAFELYLTRPLSKKSLSALLSCAQFIGTTEARSRLIDAFDGCSSTHPTLPGALIGRLEALRETVPLAPRSDETADDPPGWMRWARRLAEGSSVEDAETEVLNDRSTWDAAALRRNTQACAEFADLIGNLTGAAADVARRCLPLIVAALFPEEEPPTQAVRPVANVIVLLIAMDEAIAREDLDILSAVVSVLLDLGLSTHDYLTTIADVEAVQDRVTSYANLAWALDVCELLAISPSPSEEAGAARLRFFLKVISQSRAFAHRLGDHDFLPIEFLAQDYGVDPSAIADLRPAATTAAPGDAVATLSGKTIGIYTLTGAAGARAKAALEELFPTCTVEVNSDTVCTSALTNLARTSDIFVFAWRSSSHQAFFCVKDALDGRDPVYAAGKGTASLVSAVRAAAQ</sequence>
<evidence type="ECO:0000313" key="3">
    <source>
        <dbReference type="Proteomes" id="UP001549110"/>
    </source>
</evidence>
<reference evidence="2 3" key="1">
    <citation type="submission" date="2024-06" db="EMBL/GenBank/DDBJ databases">
        <title>Genomic Encyclopedia of Type Strains, Phase IV (KMG-IV): sequencing the most valuable type-strain genomes for metagenomic binning, comparative biology and taxonomic classification.</title>
        <authorList>
            <person name="Goeker M."/>
        </authorList>
    </citation>
    <scope>NUCLEOTIDE SEQUENCE [LARGE SCALE GENOMIC DNA]</scope>
    <source>
        <strain evidence="2 3">DSM 17809</strain>
    </source>
</reference>
<feature type="compositionally biased region" description="Pro residues" evidence="1">
    <location>
        <begin position="325"/>
        <end position="339"/>
    </location>
</feature>
<gene>
    <name evidence="2" type="ORF">ABID41_002266</name>
</gene>
<dbReference type="InterPro" id="IPR049807">
    <property type="entry name" value="DpdD-like"/>
</dbReference>
<proteinExistence type="predicted"/>
<dbReference type="RefSeq" id="WP_354297671.1">
    <property type="nucleotide sequence ID" value="NZ_JBEPLU010000001.1"/>
</dbReference>
<name>A0ABV2ELF9_9CAUL</name>
<dbReference type="Proteomes" id="UP001549110">
    <property type="component" value="Unassembled WGS sequence"/>
</dbReference>
<evidence type="ECO:0000256" key="1">
    <source>
        <dbReference type="SAM" id="MobiDB-lite"/>
    </source>
</evidence>
<dbReference type="EMBL" id="JBEPLU010000001">
    <property type="protein sequence ID" value="MET3527171.1"/>
    <property type="molecule type" value="Genomic_DNA"/>
</dbReference>
<evidence type="ECO:0000313" key="2">
    <source>
        <dbReference type="EMBL" id="MET3527171.1"/>
    </source>
</evidence>
<comment type="caution">
    <text evidence="2">The sequence shown here is derived from an EMBL/GenBank/DDBJ whole genome shotgun (WGS) entry which is preliminary data.</text>
</comment>
<dbReference type="NCBIfam" id="NF041061">
    <property type="entry name" value="DpdD"/>
    <property type="match status" value="1"/>
</dbReference>